<proteinExistence type="predicted"/>
<dbReference type="RefSeq" id="WP_023050205.1">
    <property type="nucleotide sequence ID" value="NZ_CP173065.2"/>
</dbReference>
<evidence type="ECO:0000313" key="3">
    <source>
        <dbReference type="Proteomes" id="UP000017081"/>
    </source>
</evidence>
<protein>
    <recommendedName>
        <fullName evidence="4">Outer membrane insertion signal domain protein</fullName>
    </recommendedName>
</protein>
<dbReference type="InterPro" id="IPR000036">
    <property type="entry name" value="Peptidase_A26_omptin"/>
</dbReference>
<evidence type="ECO:0000256" key="1">
    <source>
        <dbReference type="SAM" id="SignalP"/>
    </source>
</evidence>
<dbReference type="AlphaFoldDB" id="U7VD09"/>
<gene>
    <name evidence="2" type="ORF">HMPREF0202_00659</name>
</gene>
<dbReference type="PATRIC" id="fig|1319815.3.peg.629"/>
<organism evidence="2 3">
    <name type="scientific">Cetobacterium somerae ATCC BAA-474</name>
    <dbReference type="NCBI Taxonomy" id="1319815"/>
    <lineage>
        <taxon>Bacteria</taxon>
        <taxon>Fusobacteriati</taxon>
        <taxon>Fusobacteriota</taxon>
        <taxon>Fusobacteriia</taxon>
        <taxon>Fusobacteriales</taxon>
        <taxon>Fusobacteriaceae</taxon>
        <taxon>Cetobacterium</taxon>
    </lineage>
</organism>
<keyword evidence="1" id="KW-0732">Signal</keyword>
<dbReference type="PRINTS" id="PR00482">
    <property type="entry name" value="OMPTIN"/>
</dbReference>
<dbReference type="GO" id="GO:0009279">
    <property type="term" value="C:cell outer membrane"/>
    <property type="evidence" value="ECO:0007669"/>
    <property type="project" value="InterPro"/>
</dbReference>
<dbReference type="GO" id="GO:0004190">
    <property type="term" value="F:aspartic-type endopeptidase activity"/>
    <property type="evidence" value="ECO:0007669"/>
    <property type="project" value="InterPro"/>
</dbReference>
<comment type="caution">
    <text evidence="2">The sequence shown here is derived from an EMBL/GenBank/DDBJ whole genome shotgun (WGS) entry which is preliminary data.</text>
</comment>
<sequence>MLKRNFLILLTATSTGIFAQTSNAFNFSLGTVNGKAGEYVYVPETGEKVSYLDWKIKNVPVFILGYTHTFNNIEFQMGLRKNFSSTSSGSMKDYDWYSSDDAEDGATPKDYGKLSNFSDNKNYVEDLLMFDTNIKYWFYHTENLKSGPMLGFKYDYFKFYAKGGDQYNYMLDGTTTIYKDDYSKKSIEYSQKFFTPYIGYGVSYTYEKLVLDLEVKGSTYGKAKANDKHLERGPMESNEKYKDVKNLGVKLVATYPITPSIDINGTLEYSKYFHKKKSTTDFTTDEGEKISGIKNLSGIKNSSYVVSLGATYKF</sequence>
<keyword evidence="3" id="KW-1185">Reference proteome</keyword>
<evidence type="ECO:0000313" key="2">
    <source>
        <dbReference type="EMBL" id="ERT69430.1"/>
    </source>
</evidence>
<accession>U7VD09</accession>
<dbReference type="eggNOG" id="COG4571">
    <property type="taxonomic scope" value="Bacteria"/>
</dbReference>
<feature type="signal peptide" evidence="1">
    <location>
        <begin position="1"/>
        <end position="19"/>
    </location>
</feature>
<evidence type="ECO:0008006" key="4">
    <source>
        <dbReference type="Google" id="ProtNLM"/>
    </source>
</evidence>
<dbReference type="InterPro" id="IPR053724">
    <property type="entry name" value="OMP_A26_sf"/>
</dbReference>
<feature type="chain" id="PRO_5004689227" description="Outer membrane insertion signal domain protein" evidence="1">
    <location>
        <begin position="20"/>
        <end position="314"/>
    </location>
</feature>
<dbReference type="Proteomes" id="UP000017081">
    <property type="component" value="Unassembled WGS sequence"/>
</dbReference>
<dbReference type="EMBL" id="AXZF01000024">
    <property type="protein sequence ID" value="ERT69430.1"/>
    <property type="molecule type" value="Genomic_DNA"/>
</dbReference>
<name>U7VD09_9FUSO</name>
<dbReference type="Gene3D" id="2.40.128.90">
    <property type="entry name" value="OMPT-like"/>
    <property type="match status" value="1"/>
</dbReference>
<reference evidence="2 3" key="1">
    <citation type="submission" date="2013-08" db="EMBL/GenBank/DDBJ databases">
        <authorList>
            <person name="Weinstock G."/>
            <person name="Sodergren E."/>
            <person name="Wylie T."/>
            <person name="Fulton L."/>
            <person name="Fulton R."/>
            <person name="Fronick C."/>
            <person name="O'Laughlin M."/>
            <person name="Godfrey J."/>
            <person name="Miner T."/>
            <person name="Herter B."/>
            <person name="Appelbaum E."/>
            <person name="Cordes M."/>
            <person name="Lek S."/>
            <person name="Wollam A."/>
            <person name="Pepin K.H."/>
            <person name="Palsikar V.B."/>
            <person name="Mitreva M."/>
            <person name="Wilson R.K."/>
        </authorList>
    </citation>
    <scope>NUCLEOTIDE SEQUENCE [LARGE SCALE GENOMIC DNA]</scope>
    <source>
        <strain evidence="2 3">ATCC BAA-474</strain>
    </source>
</reference>
<dbReference type="Pfam" id="PF01278">
    <property type="entry name" value="Omptin"/>
    <property type="match status" value="1"/>
</dbReference>
<dbReference type="SUPFAM" id="SSF69917">
    <property type="entry name" value="OMPT-like"/>
    <property type="match status" value="1"/>
</dbReference>
<dbReference type="HOGENOM" id="CLU_063041_1_0_0"/>
<dbReference type="InterPro" id="IPR020080">
    <property type="entry name" value="OM_adhesin/peptidase_omptin"/>
</dbReference>
<dbReference type="GO" id="GO:0006508">
    <property type="term" value="P:proteolysis"/>
    <property type="evidence" value="ECO:0007669"/>
    <property type="project" value="InterPro"/>
</dbReference>
<dbReference type="STRING" id="1319815.HMPREF0202_00659"/>